<evidence type="ECO:0000313" key="3">
    <source>
        <dbReference type="Proteomes" id="UP001345013"/>
    </source>
</evidence>
<dbReference type="EMBL" id="JAVRRG010000020">
    <property type="protein sequence ID" value="KAK5096956.1"/>
    <property type="molecule type" value="Genomic_DNA"/>
</dbReference>
<sequence length="603" mass="67001">MPLNTTNELKDSVDAPVTYTHRLLSQFENASVSPYTVNYSRIAHTKYKASTGGERTFNSCLTNLPVYVATDDHLQFGWNERSIWRNIELHLYEYEHLLLIAAIVECLPESYAGAVLSCLADPYEDEQRPNPSLTSWADMARSLDGVLSTSDFALVVDDRMRLDPYRATSGHSATCTNSMIAPMDFAKALQALGSLSDAGSGHLTLVGGDFLGWFCAFAELFLDVNVQVVSKDGEVLYATHTSSKALLHLIFMDDSENLDSTIQAQDQKSLTLRVMSGPDTKAIDIPRVPFTGRSGWEALLPKVFESSFHRIAHEHSKFLVQSIGGVARLLQFIVEDPNTPEEFVSKENRYNSASYGVGLIETICNWFPELRHLQGRMERLQKLSDHSTIGEKCDAGATGFASICGCTICALVPYHATTDPGTLPQSFCPLAIMETIVNMGLAMSRITVVSKLYPSRAGVLSLYQRQVQKLLSSKKAIATMPNCDTMTRINTLFLRDWNANYSVRLQTAVALFSGSWPEHDLHDNLIALSHEGICAYVLGVQYGDEKSARRKDADVIRVQPGHIAWKQKIYSRACLGSPVRISRLDFTWQAARCSHISKELHLK</sequence>
<organism evidence="2 3">
    <name type="scientific">Lithohypha guttulata</name>
    <dbReference type="NCBI Taxonomy" id="1690604"/>
    <lineage>
        <taxon>Eukaryota</taxon>
        <taxon>Fungi</taxon>
        <taxon>Dikarya</taxon>
        <taxon>Ascomycota</taxon>
        <taxon>Pezizomycotina</taxon>
        <taxon>Eurotiomycetes</taxon>
        <taxon>Chaetothyriomycetidae</taxon>
        <taxon>Chaetothyriales</taxon>
        <taxon>Trichomeriaceae</taxon>
        <taxon>Lithohypha</taxon>
    </lineage>
</organism>
<keyword evidence="3" id="KW-1185">Reference proteome</keyword>
<evidence type="ECO:0000259" key="1">
    <source>
        <dbReference type="PROSITE" id="PS50814"/>
    </source>
</evidence>
<dbReference type="Proteomes" id="UP001345013">
    <property type="component" value="Unassembled WGS sequence"/>
</dbReference>
<comment type="caution">
    <text evidence="2">The sequence shown here is derived from an EMBL/GenBank/DDBJ whole genome shotgun (WGS) entry which is preliminary data.</text>
</comment>
<protein>
    <recommendedName>
        <fullName evidence="1">WIF domain-containing protein</fullName>
    </recommendedName>
</protein>
<accession>A0ABR0KHT7</accession>
<dbReference type="PROSITE" id="PS50814">
    <property type="entry name" value="WIF"/>
    <property type="match status" value="1"/>
</dbReference>
<reference evidence="2 3" key="1">
    <citation type="submission" date="2023-08" db="EMBL/GenBank/DDBJ databases">
        <title>Black Yeasts Isolated from many extreme environments.</title>
        <authorList>
            <person name="Coleine C."/>
            <person name="Stajich J.E."/>
            <person name="Selbmann L."/>
        </authorList>
    </citation>
    <scope>NUCLEOTIDE SEQUENCE [LARGE SCALE GENOMIC DNA]</scope>
    <source>
        <strain evidence="2 3">CCFEE 5885</strain>
    </source>
</reference>
<feature type="domain" description="WIF" evidence="1">
    <location>
        <begin position="538"/>
        <end position="603"/>
    </location>
</feature>
<evidence type="ECO:0000313" key="2">
    <source>
        <dbReference type="EMBL" id="KAK5096956.1"/>
    </source>
</evidence>
<dbReference type="InterPro" id="IPR003306">
    <property type="entry name" value="WIF"/>
</dbReference>
<name>A0ABR0KHT7_9EURO</name>
<proteinExistence type="predicted"/>
<gene>
    <name evidence="2" type="ORF">LTR24_002397</name>
</gene>